<dbReference type="PANTHER" id="PTHR42693:SF53">
    <property type="entry name" value="ENDO-4-O-SULFATASE"/>
    <property type="match status" value="1"/>
</dbReference>
<dbReference type="PROSITE" id="PS00523">
    <property type="entry name" value="SULFATASE_1"/>
    <property type="match status" value="1"/>
</dbReference>
<dbReference type="InterPro" id="IPR017850">
    <property type="entry name" value="Alkaline_phosphatase_core_sf"/>
</dbReference>
<dbReference type="PANTHER" id="PTHR42693">
    <property type="entry name" value="ARYLSULFATASE FAMILY MEMBER"/>
    <property type="match status" value="1"/>
</dbReference>
<dbReference type="EMBL" id="JAENIM010000012">
    <property type="protein sequence ID" value="MBK1790009.1"/>
    <property type="molecule type" value="Genomic_DNA"/>
</dbReference>
<evidence type="ECO:0000256" key="1">
    <source>
        <dbReference type="ARBA" id="ARBA00008779"/>
    </source>
</evidence>
<keyword evidence="4" id="KW-0106">Calcium</keyword>
<dbReference type="SUPFAM" id="SSF53649">
    <property type="entry name" value="Alkaline phosphatase-like"/>
    <property type="match status" value="1"/>
</dbReference>
<evidence type="ECO:0000256" key="4">
    <source>
        <dbReference type="ARBA" id="ARBA00022837"/>
    </source>
</evidence>
<dbReference type="RefSeq" id="WP_200310051.1">
    <property type="nucleotide sequence ID" value="NZ_JAENIM010000012.1"/>
</dbReference>
<keyword evidence="8" id="KW-1185">Reference proteome</keyword>
<feature type="domain" description="Sulfatase N-terminal" evidence="6">
    <location>
        <begin position="24"/>
        <end position="337"/>
    </location>
</feature>
<feature type="signal peptide" evidence="5">
    <location>
        <begin position="1"/>
        <end position="20"/>
    </location>
</feature>
<accession>A0A8J7MDT7</accession>
<dbReference type="Pfam" id="PF00884">
    <property type="entry name" value="Sulfatase"/>
    <property type="match status" value="1"/>
</dbReference>
<comment type="caution">
    <text evidence="7">The sequence shown here is derived from an EMBL/GenBank/DDBJ whole genome shotgun (WGS) entry which is preliminary data.</text>
</comment>
<gene>
    <name evidence="7" type="ORF">JIN82_02440</name>
</gene>
<sequence>MNKTTLISLSALVCAASLSAAKQPNIIVILTDDLSYSSYSYTGNENIKTPHVDKLINDGVFFNQAYATHAVCAPSRAGLLTGRYQSRFHYETLSGNDKEAVELRHGVSTDEVFLSRQLKKSGYTTAAFGKWHLGVNEEFRPAARGFDYHFGFYGGGNGYFNWEGVYENGVEAKGEGYLTDALGDKAVSFIDRNKDKPFFIYFAPYNVHAPLDVDPKYLPPGTPYNKAKWDKKLGTNDVKANTIYDGMVVGFDAQVGKIVSKLDELGLSDDTLIFLTNDNGGTGQRMNPPFSGNKASYYEGGVRMPFAIKWPSQIKAGTTFDGMMSNLDIFPTSIAAAKGEMLTDRDYDGKDLLPYLKGEIKGAPHDQLFWRAGSGHFTRKGKYKLHWPVNRKTSAVELEKRLGRKVRKQDLPLYDQDYYLKPMLFDLSKDMEEKNDIADQFPEIVEALCKDIKDFDKLNETDKIQGTAKK</sequence>
<dbReference type="Proteomes" id="UP000624703">
    <property type="component" value="Unassembled WGS sequence"/>
</dbReference>
<evidence type="ECO:0000256" key="3">
    <source>
        <dbReference type="ARBA" id="ARBA00022801"/>
    </source>
</evidence>
<dbReference type="GO" id="GO:0004065">
    <property type="term" value="F:arylsulfatase activity"/>
    <property type="evidence" value="ECO:0007669"/>
    <property type="project" value="TreeGrafter"/>
</dbReference>
<dbReference type="Gene3D" id="3.40.720.10">
    <property type="entry name" value="Alkaline Phosphatase, subunit A"/>
    <property type="match status" value="1"/>
</dbReference>
<proteinExistence type="inferred from homology"/>
<dbReference type="InterPro" id="IPR000917">
    <property type="entry name" value="Sulfatase_N"/>
</dbReference>
<dbReference type="GO" id="GO:0046872">
    <property type="term" value="F:metal ion binding"/>
    <property type="evidence" value="ECO:0007669"/>
    <property type="project" value="UniProtKB-KW"/>
</dbReference>
<evidence type="ECO:0000313" key="7">
    <source>
        <dbReference type="EMBL" id="MBK1790009.1"/>
    </source>
</evidence>
<evidence type="ECO:0000313" key="8">
    <source>
        <dbReference type="Proteomes" id="UP000624703"/>
    </source>
</evidence>
<keyword evidence="5" id="KW-0732">Signal</keyword>
<dbReference type="Gene3D" id="3.30.1120.10">
    <property type="match status" value="1"/>
</dbReference>
<protein>
    <submittedName>
        <fullName evidence="7">Sulfatase-like hydrolase/transferase</fullName>
    </submittedName>
</protein>
<keyword evidence="3 7" id="KW-0378">Hydrolase</keyword>
<reference evidence="7" key="1">
    <citation type="submission" date="2021-01" db="EMBL/GenBank/DDBJ databases">
        <title>Modified the classification status of verrucomicrobia.</title>
        <authorList>
            <person name="Feng X."/>
        </authorList>
    </citation>
    <scope>NUCLEOTIDE SEQUENCE</scope>
    <source>
        <strain evidence="7">_KCTC 22039</strain>
    </source>
</reference>
<feature type="chain" id="PRO_5035244345" evidence="5">
    <location>
        <begin position="21"/>
        <end position="470"/>
    </location>
</feature>
<keyword evidence="2" id="KW-0479">Metal-binding</keyword>
<evidence type="ECO:0000259" key="6">
    <source>
        <dbReference type="Pfam" id="PF00884"/>
    </source>
</evidence>
<evidence type="ECO:0000256" key="5">
    <source>
        <dbReference type="SAM" id="SignalP"/>
    </source>
</evidence>
<organism evidence="7 8">
    <name type="scientific">Persicirhabdus sediminis</name>
    <dbReference type="NCBI Taxonomy" id="454144"/>
    <lineage>
        <taxon>Bacteria</taxon>
        <taxon>Pseudomonadati</taxon>
        <taxon>Verrucomicrobiota</taxon>
        <taxon>Verrucomicrobiia</taxon>
        <taxon>Verrucomicrobiales</taxon>
        <taxon>Verrucomicrobiaceae</taxon>
        <taxon>Persicirhabdus</taxon>
    </lineage>
</organism>
<dbReference type="AlphaFoldDB" id="A0A8J7MDT7"/>
<name>A0A8J7MDT7_9BACT</name>
<dbReference type="InterPro" id="IPR050738">
    <property type="entry name" value="Sulfatase"/>
</dbReference>
<dbReference type="InterPro" id="IPR024607">
    <property type="entry name" value="Sulfatase_CS"/>
</dbReference>
<evidence type="ECO:0000256" key="2">
    <source>
        <dbReference type="ARBA" id="ARBA00022723"/>
    </source>
</evidence>
<comment type="similarity">
    <text evidence="1">Belongs to the sulfatase family.</text>
</comment>